<evidence type="ECO:0000313" key="1">
    <source>
        <dbReference type="EMBL" id="QHU11211.1"/>
    </source>
</evidence>
<dbReference type="EMBL" id="MN740780">
    <property type="protein sequence ID" value="QHU11211.1"/>
    <property type="molecule type" value="Genomic_DNA"/>
</dbReference>
<dbReference type="AlphaFoldDB" id="A0A6C0K246"/>
<name>A0A6C0K246_9ZZZZ</name>
<dbReference type="InterPro" id="IPR043977">
    <property type="entry name" value="DUF5759"/>
</dbReference>
<accession>A0A6C0K246</accession>
<dbReference type="Pfam" id="PF19063">
    <property type="entry name" value="DUF5759"/>
    <property type="match status" value="1"/>
</dbReference>
<reference evidence="1" key="1">
    <citation type="journal article" date="2020" name="Nature">
        <title>Giant virus diversity and host interactions through global metagenomics.</title>
        <authorList>
            <person name="Schulz F."/>
            <person name="Roux S."/>
            <person name="Paez-Espino D."/>
            <person name="Jungbluth S."/>
            <person name="Walsh D.A."/>
            <person name="Denef V.J."/>
            <person name="McMahon K.D."/>
            <person name="Konstantinidis K.T."/>
            <person name="Eloe-Fadrosh E.A."/>
            <person name="Kyrpides N.C."/>
            <person name="Woyke T."/>
        </authorList>
    </citation>
    <scope>NUCLEOTIDE SEQUENCE</scope>
    <source>
        <strain evidence="1">GVMAG-S-1101165-84</strain>
    </source>
</reference>
<proteinExistence type="predicted"/>
<protein>
    <submittedName>
        <fullName evidence="1">Uncharacterized protein</fullName>
    </submittedName>
</protein>
<organism evidence="1">
    <name type="scientific">viral metagenome</name>
    <dbReference type="NCBI Taxonomy" id="1070528"/>
    <lineage>
        <taxon>unclassified sequences</taxon>
        <taxon>metagenomes</taxon>
        <taxon>organismal metagenomes</taxon>
    </lineage>
</organism>
<sequence>MSAPPQLAIADLYKRRTAKDAARLRAYNQILESIYTRIKVQSNMPNSPCDLLYTIPPFILGLPRIDLEDCVVYLVYQLRQNGFVVAYTFPNLIKISWMHHERDYILEQSPIMQAMMANSQTLKEKQHSKSLAAFNKKPKGVKNPHVAKPHQPQELAAGKALSAIDYQPPTAFVQQMEKPDVKKNVVIMDPNLTGVLADLWR</sequence>